<name>Q2CK45_OCEGH</name>
<dbReference type="HOGENOM" id="CLU_2303011_0_0_5"/>
<evidence type="ECO:0000313" key="2">
    <source>
        <dbReference type="Proteomes" id="UP000003635"/>
    </source>
</evidence>
<organism evidence="1 2">
    <name type="scientific">Oceanicola granulosus (strain ATCC BAA-861 / DSM 15982 / KCTC 12143 / HTCC2516)</name>
    <dbReference type="NCBI Taxonomy" id="314256"/>
    <lineage>
        <taxon>Bacteria</taxon>
        <taxon>Pseudomonadati</taxon>
        <taxon>Pseudomonadota</taxon>
        <taxon>Alphaproteobacteria</taxon>
        <taxon>Rhodobacterales</taxon>
        <taxon>Roseobacteraceae</taxon>
        <taxon>Oceanicola</taxon>
    </lineage>
</organism>
<dbReference type="Proteomes" id="UP000003635">
    <property type="component" value="Unassembled WGS sequence"/>
</dbReference>
<keyword evidence="2" id="KW-1185">Reference proteome</keyword>
<dbReference type="AlphaFoldDB" id="Q2CK45"/>
<proteinExistence type="predicted"/>
<accession>Q2CK45</accession>
<gene>
    <name evidence="1" type="ORF">OG2516_10791</name>
</gene>
<dbReference type="EMBL" id="AAOT01000001">
    <property type="protein sequence ID" value="EAR52944.1"/>
    <property type="molecule type" value="Genomic_DNA"/>
</dbReference>
<reference evidence="1 2" key="1">
    <citation type="journal article" date="2010" name="J. Bacteriol.">
        <title>Genome sequences of Oceanicola granulosus HTCC2516(T) and Oceanicola batsensis HTCC2597(TDelta).</title>
        <authorList>
            <person name="Thrash J.C."/>
            <person name="Cho J.C."/>
            <person name="Vergin K.L."/>
            <person name="Giovannoni S.J."/>
        </authorList>
    </citation>
    <scope>NUCLEOTIDE SEQUENCE [LARGE SCALE GENOMIC DNA]</scope>
    <source>
        <strain evidence="2">ATCC BAA-861 / DSM 15982 / KCTC 12143 / HTCC2516</strain>
    </source>
</reference>
<protein>
    <submittedName>
        <fullName evidence="1">Uncharacterized protein</fullName>
    </submittedName>
</protein>
<evidence type="ECO:0000313" key="1">
    <source>
        <dbReference type="EMBL" id="EAR52944.1"/>
    </source>
</evidence>
<comment type="caution">
    <text evidence="1">The sequence shown here is derived from an EMBL/GenBank/DDBJ whole genome shotgun (WGS) entry which is preliminary data.</text>
</comment>
<sequence length="100" mass="11322">MSAVFANALMERDDSYAAAQRQLVVSIMELYAELENPSVQFSDETAQAADETRSSLVRLKSVVDELNDPSQLGKFWVELANVLEARNEFLDHLEAQKRLF</sequence>